<organism evidence="5 6">
    <name type="scientific">Taurinivorans muris</name>
    <dbReference type="NCBI Taxonomy" id="2787751"/>
    <lineage>
        <taxon>Bacteria</taxon>
        <taxon>Pseudomonadati</taxon>
        <taxon>Thermodesulfobacteriota</taxon>
        <taxon>Desulfovibrionia</taxon>
        <taxon>Desulfovibrionales</taxon>
        <taxon>Desulfovibrionaceae</taxon>
        <taxon>Taurinivorans</taxon>
    </lineage>
</organism>
<dbReference type="EMBL" id="CP065938">
    <property type="protein sequence ID" value="UWX05211.1"/>
    <property type="molecule type" value="Genomic_DNA"/>
</dbReference>
<dbReference type="InterPro" id="IPR028978">
    <property type="entry name" value="Chorismate_lyase_/UTRA_dom_sf"/>
</dbReference>
<dbReference type="Pfam" id="PF00392">
    <property type="entry name" value="GntR"/>
    <property type="match status" value="1"/>
</dbReference>
<evidence type="ECO:0000256" key="2">
    <source>
        <dbReference type="ARBA" id="ARBA00023125"/>
    </source>
</evidence>
<dbReference type="SMART" id="SM00345">
    <property type="entry name" value="HTH_GNTR"/>
    <property type="match status" value="1"/>
</dbReference>
<keyword evidence="6" id="KW-1185">Reference proteome</keyword>
<dbReference type="SUPFAM" id="SSF64288">
    <property type="entry name" value="Chorismate lyase-like"/>
    <property type="match status" value="1"/>
</dbReference>
<dbReference type="RefSeq" id="WP_334314779.1">
    <property type="nucleotide sequence ID" value="NZ_CP065938.1"/>
</dbReference>
<evidence type="ECO:0000259" key="4">
    <source>
        <dbReference type="PROSITE" id="PS50949"/>
    </source>
</evidence>
<protein>
    <submittedName>
        <fullName evidence="5">GntR family transcriptional regulator</fullName>
    </submittedName>
</protein>
<keyword evidence="3" id="KW-0804">Transcription</keyword>
<dbReference type="InterPro" id="IPR036390">
    <property type="entry name" value="WH_DNA-bd_sf"/>
</dbReference>
<evidence type="ECO:0000256" key="1">
    <source>
        <dbReference type="ARBA" id="ARBA00023015"/>
    </source>
</evidence>
<keyword evidence="1" id="KW-0805">Transcription regulation</keyword>
<name>A0ABY5Y133_9BACT</name>
<evidence type="ECO:0000256" key="3">
    <source>
        <dbReference type="ARBA" id="ARBA00023163"/>
    </source>
</evidence>
<accession>A0ABY5Y133</accession>
<sequence length="240" mass="27448">MDKKISYVPLYEQVKKDILRRIIAGDWSPGSFLPNEFALAEQYGVSQGTLRKALNELTAEKYLVRYQGKGTAVAVVEDDTALFPFFFLSRRDNKHIPPVSQINGIARIKASSDIAGHLQINEGDEVIEIKRVRILDNECVINEIVYISLKVTGDIHFEDQQFPNTLYVYYQHKCGIRIHRAVEDIEAVLPTADDVKKLGIVKTQPVMKISRTSFDVQERIVEYRISKINTQNFVYRASLQ</sequence>
<dbReference type="CDD" id="cd07377">
    <property type="entry name" value="WHTH_GntR"/>
    <property type="match status" value="1"/>
</dbReference>
<dbReference type="PANTHER" id="PTHR44846">
    <property type="entry name" value="MANNOSYL-D-GLYCERATE TRANSPORT/METABOLISM SYSTEM REPRESSOR MNGR-RELATED"/>
    <property type="match status" value="1"/>
</dbReference>
<keyword evidence="2" id="KW-0238">DNA-binding</keyword>
<proteinExistence type="predicted"/>
<dbReference type="Gene3D" id="1.10.10.10">
    <property type="entry name" value="Winged helix-like DNA-binding domain superfamily/Winged helix DNA-binding domain"/>
    <property type="match status" value="1"/>
</dbReference>
<dbReference type="InterPro" id="IPR050679">
    <property type="entry name" value="Bact_HTH_transcr_reg"/>
</dbReference>
<dbReference type="PROSITE" id="PS50949">
    <property type="entry name" value="HTH_GNTR"/>
    <property type="match status" value="1"/>
</dbReference>
<reference evidence="5" key="1">
    <citation type="submission" date="2020-12" db="EMBL/GenBank/DDBJ databases">
        <title>Taurinivorans muris gen. nov., sp. nov., fundamental and realized metabolic niche of a ubiquitous sulfidogenic bacterium in the murine intestine.</title>
        <authorList>
            <person name="Ye H."/>
            <person name="Hanson B.T."/>
            <person name="Loy A."/>
        </authorList>
    </citation>
    <scope>NUCLEOTIDE SEQUENCE</scope>
    <source>
        <strain evidence="5">LT0009</strain>
    </source>
</reference>
<dbReference type="PANTHER" id="PTHR44846:SF1">
    <property type="entry name" value="MANNOSYL-D-GLYCERATE TRANSPORT_METABOLISM SYSTEM REPRESSOR MNGR-RELATED"/>
    <property type="match status" value="1"/>
</dbReference>
<dbReference type="InterPro" id="IPR011663">
    <property type="entry name" value="UTRA"/>
</dbReference>
<evidence type="ECO:0000313" key="6">
    <source>
        <dbReference type="Proteomes" id="UP001058120"/>
    </source>
</evidence>
<dbReference type="InterPro" id="IPR036388">
    <property type="entry name" value="WH-like_DNA-bd_sf"/>
</dbReference>
<dbReference type="Pfam" id="PF07702">
    <property type="entry name" value="UTRA"/>
    <property type="match status" value="1"/>
</dbReference>
<dbReference type="InterPro" id="IPR000524">
    <property type="entry name" value="Tscrpt_reg_HTH_GntR"/>
</dbReference>
<gene>
    <name evidence="5" type="ORF">JBF11_07050</name>
</gene>
<dbReference type="Gene3D" id="3.40.1410.10">
    <property type="entry name" value="Chorismate lyase-like"/>
    <property type="match status" value="1"/>
</dbReference>
<evidence type="ECO:0000313" key="5">
    <source>
        <dbReference type="EMBL" id="UWX05211.1"/>
    </source>
</evidence>
<dbReference type="SMART" id="SM00866">
    <property type="entry name" value="UTRA"/>
    <property type="match status" value="1"/>
</dbReference>
<dbReference type="PRINTS" id="PR00035">
    <property type="entry name" value="HTHGNTR"/>
</dbReference>
<dbReference type="SUPFAM" id="SSF46785">
    <property type="entry name" value="Winged helix' DNA-binding domain"/>
    <property type="match status" value="1"/>
</dbReference>
<feature type="domain" description="HTH gntR-type" evidence="4">
    <location>
        <begin position="8"/>
        <end position="76"/>
    </location>
</feature>
<dbReference type="Proteomes" id="UP001058120">
    <property type="component" value="Chromosome"/>
</dbReference>